<evidence type="ECO:0000259" key="1">
    <source>
        <dbReference type="SMART" id="SM01117"/>
    </source>
</evidence>
<dbReference type="Pfam" id="PF00173">
    <property type="entry name" value="Cyt-b5"/>
    <property type="match status" value="1"/>
</dbReference>
<protein>
    <submittedName>
        <fullName evidence="2">Cytochrome B5</fullName>
    </submittedName>
</protein>
<dbReference type="RefSeq" id="WP_089610657.1">
    <property type="nucleotide sequence ID" value="NZ_CP022121.1"/>
</dbReference>
<accession>A0ABT1Y9I5</accession>
<name>A0ABT1Y9I5_9FIRM</name>
<dbReference type="EMBL" id="JANPWE010000008">
    <property type="protein sequence ID" value="MCR6546594.1"/>
    <property type="molecule type" value="Genomic_DNA"/>
</dbReference>
<gene>
    <name evidence="2" type="ORF">NVS47_13915</name>
</gene>
<sequence>MREGDFLGQNLDRIIGEIYYDITLLYAAPCVYSRNLILDHLRDRILKLEAVIKATPEAEPPTPLIPTSAGNQSTFTLPELSQYDGKDGNPAYIGVNGIVYDVTNNATWAAATHFGLTAGNDLTNEFATCHGGQPILSKLKVVGKLV</sequence>
<proteinExistence type="predicted"/>
<reference evidence="2 3" key="1">
    <citation type="submission" date="2022-08" db="EMBL/GenBank/DDBJ databases">
        <title>Proteogenomics of the novel Dehalobacterium formicoaceticum strain EZ94 highlights a key role of methyltransferases during anaerobic dichloromethane degradation.</title>
        <authorList>
            <person name="Wasmund K."/>
        </authorList>
    </citation>
    <scope>NUCLEOTIDE SEQUENCE [LARGE SCALE GENOMIC DNA]</scope>
    <source>
        <strain evidence="2 3">EZ94</strain>
    </source>
</reference>
<dbReference type="Proteomes" id="UP001524944">
    <property type="component" value="Unassembled WGS sequence"/>
</dbReference>
<dbReference type="InterPro" id="IPR036400">
    <property type="entry name" value="Cyt_B5-like_heme/steroid_sf"/>
</dbReference>
<evidence type="ECO:0000313" key="2">
    <source>
        <dbReference type="EMBL" id="MCR6546594.1"/>
    </source>
</evidence>
<dbReference type="SUPFAM" id="SSF55856">
    <property type="entry name" value="Cytochrome b5-like heme/steroid binding domain"/>
    <property type="match status" value="1"/>
</dbReference>
<dbReference type="Gene3D" id="3.10.120.10">
    <property type="entry name" value="Cytochrome b5-like heme/steroid binding domain"/>
    <property type="match status" value="1"/>
</dbReference>
<dbReference type="SMART" id="SM01117">
    <property type="entry name" value="Cyt-b5"/>
    <property type="match status" value="1"/>
</dbReference>
<dbReference type="InterPro" id="IPR001199">
    <property type="entry name" value="Cyt_B5-like_heme/steroid-bd"/>
</dbReference>
<comment type="caution">
    <text evidence="2">The sequence shown here is derived from an EMBL/GenBank/DDBJ whole genome shotgun (WGS) entry which is preliminary data.</text>
</comment>
<feature type="domain" description="Cytochrome b5 heme-binding" evidence="1">
    <location>
        <begin position="75"/>
        <end position="146"/>
    </location>
</feature>
<keyword evidence="3" id="KW-1185">Reference proteome</keyword>
<evidence type="ECO:0000313" key="3">
    <source>
        <dbReference type="Proteomes" id="UP001524944"/>
    </source>
</evidence>
<organism evidence="2 3">
    <name type="scientific">Dehalobacterium formicoaceticum</name>
    <dbReference type="NCBI Taxonomy" id="51515"/>
    <lineage>
        <taxon>Bacteria</taxon>
        <taxon>Bacillati</taxon>
        <taxon>Bacillota</taxon>
        <taxon>Clostridia</taxon>
        <taxon>Eubacteriales</taxon>
        <taxon>Peptococcaceae</taxon>
        <taxon>Dehalobacterium</taxon>
    </lineage>
</organism>